<protein>
    <submittedName>
        <fullName evidence="1">Uncharacterized protein</fullName>
    </submittedName>
</protein>
<dbReference type="EMBL" id="HBGY01020410">
    <property type="protein sequence ID" value="CAD9589339.1"/>
    <property type="molecule type" value="Transcribed_RNA"/>
</dbReference>
<accession>A0A7S2KZ15</accession>
<name>A0A7S2KZ15_9STRA</name>
<reference evidence="1" key="1">
    <citation type="submission" date="2021-01" db="EMBL/GenBank/DDBJ databases">
        <authorList>
            <person name="Corre E."/>
            <person name="Pelletier E."/>
            <person name="Niang G."/>
            <person name="Scheremetjew M."/>
            <person name="Finn R."/>
            <person name="Kale V."/>
            <person name="Holt S."/>
            <person name="Cochrane G."/>
            <person name="Meng A."/>
            <person name="Brown T."/>
            <person name="Cohen L."/>
        </authorList>
    </citation>
    <scope>NUCLEOTIDE SEQUENCE</scope>
    <source>
        <strain evidence="1">B650</strain>
    </source>
</reference>
<sequence length="163" mass="18854">MQNQNCRGSFANGCLSLESSKQPTERENNNHPYIFVVYKPTNTYLIIGTTTFQSEIRKIISIVFYVSLRLKSLLVLTQFDLCLPTSCKQIWRSLEKRSLSSVVQQSICSPGTLRSHEVRFTFFSPHLILLLPLVNQQFLASFYLRLPRHQEMLQVPLVKISMK</sequence>
<evidence type="ECO:0000313" key="1">
    <source>
        <dbReference type="EMBL" id="CAD9589339.1"/>
    </source>
</evidence>
<dbReference type="AlphaFoldDB" id="A0A7S2KZ15"/>
<organism evidence="1">
    <name type="scientific">Leptocylindrus danicus</name>
    <dbReference type="NCBI Taxonomy" id="163516"/>
    <lineage>
        <taxon>Eukaryota</taxon>
        <taxon>Sar</taxon>
        <taxon>Stramenopiles</taxon>
        <taxon>Ochrophyta</taxon>
        <taxon>Bacillariophyta</taxon>
        <taxon>Coscinodiscophyceae</taxon>
        <taxon>Chaetocerotophycidae</taxon>
        <taxon>Leptocylindrales</taxon>
        <taxon>Leptocylindraceae</taxon>
        <taxon>Leptocylindrus</taxon>
    </lineage>
</organism>
<gene>
    <name evidence="1" type="ORF">LDAN0321_LOCUS12860</name>
</gene>
<proteinExistence type="predicted"/>